<dbReference type="SMART" id="SM00086">
    <property type="entry name" value="PAC"/>
    <property type="match status" value="2"/>
</dbReference>
<keyword evidence="5" id="KW-1185">Reference proteome</keyword>
<sequence>MYAVLLLASAQAVFYAWQAEKAQRVRAADAEMAELAGAQRMLSQRIGRLAVLSDAEGVAAESAGEQLRASLDRAAVQGQRLDWLLAQAGGFQSESQDLVRTLATWSTTRQRLWSRAEALLESRLNGPTAGTRLLAAQVEIEVDPALEAAQDLVDELERLARRRYSTAADAAKLWATCSVLMFLILTLSVAEPTARMVKRQYLRLTAQAHELQRLALVAELTNNAVLISDAERRIVWVNRAFSDITGYGADEALGREPGLLLLHEDADPSIRAKLSLAIENGHGMRAQFLNRRKDGSELWLDLDMQPLRGDNGTLNGFVGVASDVTARRQAQAELRVAAIAFESLEAMVITDAKQVILKVNQAFTQITGYTASEAVGQVTGRLLSSGRHPPAFYAAMWQVLSESQHWQGEVWNRRRNGEIYPEWLSITAVADEAGRIQNYVAVFSDITLKKQAEKAIHSLAFYDPLTDLPNRRLLRDRLGQVLIASERHHTLAAVLFIDLDRFKALNDSRGHDVGDQLLIEVARRLRASVRAKDTVARQGGDEFVVILADLSSCLDQAMSQAAAIAEKIRSAVNEPVQLGNFAYVGSPSIGVCLFSGGGTSVDELLKRADIAMYQAKNSGRNAVRFFEQPSTVGVAVHPG</sequence>
<feature type="domain" description="PAC" evidence="2">
    <location>
        <begin position="282"/>
        <end position="336"/>
    </location>
</feature>
<feature type="domain" description="PAS" evidence="1">
    <location>
        <begin position="210"/>
        <end position="281"/>
    </location>
</feature>
<dbReference type="Pfam" id="PF13426">
    <property type="entry name" value="PAS_9"/>
    <property type="match status" value="2"/>
</dbReference>
<dbReference type="NCBIfam" id="TIGR00229">
    <property type="entry name" value="sensory_box"/>
    <property type="match status" value="2"/>
</dbReference>
<proteinExistence type="predicted"/>
<protein>
    <submittedName>
        <fullName evidence="4">PAS domain S-box-containing protein/diguanylate cyclase (GGDEF)-like protein</fullName>
    </submittedName>
</protein>
<dbReference type="Gene3D" id="3.30.70.270">
    <property type="match status" value="1"/>
</dbReference>
<feature type="domain" description="GGDEF" evidence="3">
    <location>
        <begin position="490"/>
        <end position="628"/>
    </location>
</feature>
<feature type="domain" description="PAC" evidence="2">
    <location>
        <begin position="406"/>
        <end position="458"/>
    </location>
</feature>
<evidence type="ECO:0000259" key="2">
    <source>
        <dbReference type="PROSITE" id="PS50113"/>
    </source>
</evidence>
<organism evidence="4 5">
    <name type="scientific">Roseateles toxinivorans</name>
    <dbReference type="NCBI Taxonomy" id="270368"/>
    <lineage>
        <taxon>Bacteria</taxon>
        <taxon>Pseudomonadati</taxon>
        <taxon>Pseudomonadota</taxon>
        <taxon>Betaproteobacteria</taxon>
        <taxon>Burkholderiales</taxon>
        <taxon>Sphaerotilaceae</taxon>
        <taxon>Roseateles</taxon>
    </lineage>
</organism>
<dbReference type="Pfam" id="PF00990">
    <property type="entry name" value="GGDEF"/>
    <property type="match status" value="1"/>
</dbReference>
<dbReference type="GO" id="GO:0003824">
    <property type="term" value="F:catalytic activity"/>
    <property type="evidence" value="ECO:0007669"/>
    <property type="project" value="UniProtKB-ARBA"/>
</dbReference>
<evidence type="ECO:0000313" key="4">
    <source>
        <dbReference type="EMBL" id="TDP74492.1"/>
    </source>
</evidence>
<dbReference type="InParanoid" id="A0A4R6QUF6"/>
<name>A0A4R6QUF6_9BURK</name>
<accession>A0A4R6QUF6</accession>
<dbReference type="SMART" id="SM00091">
    <property type="entry name" value="PAS"/>
    <property type="match status" value="2"/>
</dbReference>
<dbReference type="InterPro" id="IPR043128">
    <property type="entry name" value="Rev_trsase/Diguanyl_cyclase"/>
</dbReference>
<gene>
    <name evidence="4" type="ORF">DES47_101553</name>
</gene>
<dbReference type="PANTHER" id="PTHR46663:SF3">
    <property type="entry name" value="SLL0267 PROTEIN"/>
    <property type="match status" value="1"/>
</dbReference>
<dbReference type="PANTHER" id="PTHR46663">
    <property type="entry name" value="DIGUANYLATE CYCLASE DGCT-RELATED"/>
    <property type="match status" value="1"/>
</dbReference>
<dbReference type="PROSITE" id="PS50112">
    <property type="entry name" value="PAS"/>
    <property type="match status" value="2"/>
</dbReference>
<dbReference type="InterPro" id="IPR000700">
    <property type="entry name" value="PAS-assoc_C"/>
</dbReference>
<evidence type="ECO:0000259" key="3">
    <source>
        <dbReference type="PROSITE" id="PS50887"/>
    </source>
</evidence>
<dbReference type="AlphaFoldDB" id="A0A4R6QUF6"/>
<dbReference type="PROSITE" id="PS50113">
    <property type="entry name" value="PAC"/>
    <property type="match status" value="2"/>
</dbReference>
<feature type="domain" description="PAS" evidence="1">
    <location>
        <begin position="347"/>
        <end position="377"/>
    </location>
</feature>
<dbReference type="InterPro" id="IPR000160">
    <property type="entry name" value="GGDEF_dom"/>
</dbReference>
<evidence type="ECO:0000313" key="5">
    <source>
        <dbReference type="Proteomes" id="UP000295361"/>
    </source>
</evidence>
<dbReference type="InterPro" id="IPR029787">
    <property type="entry name" value="Nucleotide_cyclase"/>
</dbReference>
<dbReference type="FunFam" id="3.30.70.270:FF:000001">
    <property type="entry name" value="Diguanylate cyclase domain protein"/>
    <property type="match status" value="1"/>
</dbReference>
<dbReference type="InterPro" id="IPR000014">
    <property type="entry name" value="PAS"/>
</dbReference>
<dbReference type="InterPro" id="IPR035965">
    <property type="entry name" value="PAS-like_dom_sf"/>
</dbReference>
<evidence type="ECO:0000259" key="1">
    <source>
        <dbReference type="PROSITE" id="PS50112"/>
    </source>
</evidence>
<dbReference type="SUPFAM" id="SSF55785">
    <property type="entry name" value="PYP-like sensor domain (PAS domain)"/>
    <property type="match status" value="2"/>
</dbReference>
<dbReference type="PROSITE" id="PS50887">
    <property type="entry name" value="GGDEF"/>
    <property type="match status" value="1"/>
</dbReference>
<reference evidence="4 5" key="1">
    <citation type="submission" date="2019-03" db="EMBL/GenBank/DDBJ databases">
        <title>Genomic Encyclopedia of Type Strains, Phase IV (KMG-IV): sequencing the most valuable type-strain genomes for metagenomic binning, comparative biology and taxonomic classification.</title>
        <authorList>
            <person name="Goeker M."/>
        </authorList>
    </citation>
    <scope>NUCLEOTIDE SEQUENCE [LARGE SCALE GENOMIC DNA]</scope>
    <source>
        <strain evidence="4 5">DSM 16998</strain>
    </source>
</reference>
<dbReference type="InterPro" id="IPR001610">
    <property type="entry name" value="PAC"/>
</dbReference>
<dbReference type="NCBIfam" id="TIGR00254">
    <property type="entry name" value="GGDEF"/>
    <property type="match status" value="1"/>
</dbReference>
<dbReference type="CDD" id="cd00130">
    <property type="entry name" value="PAS"/>
    <property type="match status" value="2"/>
</dbReference>
<dbReference type="SUPFAM" id="SSF55073">
    <property type="entry name" value="Nucleotide cyclase"/>
    <property type="match status" value="1"/>
</dbReference>
<dbReference type="SMART" id="SM00267">
    <property type="entry name" value="GGDEF"/>
    <property type="match status" value="1"/>
</dbReference>
<dbReference type="InterPro" id="IPR052163">
    <property type="entry name" value="DGC-Regulatory_Protein"/>
</dbReference>
<dbReference type="EMBL" id="SNXS01000001">
    <property type="protein sequence ID" value="TDP74492.1"/>
    <property type="molecule type" value="Genomic_DNA"/>
</dbReference>
<dbReference type="Gene3D" id="3.30.450.20">
    <property type="entry name" value="PAS domain"/>
    <property type="match status" value="2"/>
</dbReference>
<comment type="caution">
    <text evidence="4">The sequence shown here is derived from an EMBL/GenBank/DDBJ whole genome shotgun (WGS) entry which is preliminary data.</text>
</comment>
<dbReference type="CDD" id="cd01949">
    <property type="entry name" value="GGDEF"/>
    <property type="match status" value="1"/>
</dbReference>
<dbReference type="Proteomes" id="UP000295361">
    <property type="component" value="Unassembled WGS sequence"/>
</dbReference>